<evidence type="ECO:0000259" key="1">
    <source>
        <dbReference type="Pfam" id="PF18701"/>
    </source>
</evidence>
<dbReference type="InterPro" id="IPR008042">
    <property type="entry name" value="Retrotrans_Pao"/>
</dbReference>
<reference evidence="3" key="1">
    <citation type="submission" date="2013-03" db="EMBL/GenBank/DDBJ databases">
        <title>The Genome Sequence of Anopheles minimus MINIMUS1.</title>
        <authorList>
            <consortium name="The Broad Institute Genomics Platform"/>
            <person name="Neafsey D.E."/>
            <person name="Walton C."/>
            <person name="Walker B."/>
            <person name="Young S.K."/>
            <person name="Zeng Q."/>
            <person name="Gargeya S."/>
            <person name="Fitzgerald M."/>
            <person name="Haas B."/>
            <person name="Abouelleil A."/>
            <person name="Allen A.W."/>
            <person name="Alvarado L."/>
            <person name="Arachchi H.M."/>
            <person name="Berlin A.M."/>
            <person name="Chapman S.B."/>
            <person name="Gainer-Dewar J."/>
            <person name="Goldberg J."/>
            <person name="Griggs A."/>
            <person name="Gujja S."/>
            <person name="Hansen M."/>
            <person name="Howarth C."/>
            <person name="Imamovic A."/>
            <person name="Ireland A."/>
            <person name="Larimer J."/>
            <person name="McCowan C."/>
            <person name="Murphy C."/>
            <person name="Pearson M."/>
            <person name="Poon T.W."/>
            <person name="Priest M."/>
            <person name="Roberts A."/>
            <person name="Saif S."/>
            <person name="Shea T."/>
            <person name="Sisk P."/>
            <person name="Sykes S."/>
            <person name="Wortman J."/>
            <person name="Nusbaum C."/>
            <person name="Birren B."/>
        </authorList>
    </citation>
    <scope>NUCLEOTIDE SEQUENCE [LARGE SCALE GENOMIC DNA]</scope>
    <source>
        <strain evidence="3">MINIMUS1</strain>
    </source>
</reference>
<name>A0A182WMM9_9DIPT</name>
<dbReference type="PANTHER" id="PTHR47331">
    <property type="entry name" value="PHD-TYPE DOMAIN-CONTAINING PROTEIN"/>
    <property type="match status" value="1"/>
</dbReference>
<dbReference type="InterPro" id="IPR040676">
    <property type="entry name" value="DUF5641"/>
</dbReference>
<dbReference type="Pfam" id="PF05380">
    <property type="entry name" value="Peptidase_A17"/>
    <property type="match status" value="1"/>
</dbReference>
<evidence type="ECO:0000313" key="3">
    <source>
        <dbReference type="Proteomes" id="UP000075920"/>
    </source>
</evidence>
<proteinExistence type="predicted"/>
<dbReference type="EnsemblMetazoa" id="AMIN011661-RA">
    <property type="protein sequence ID" value="AMIN011661-PA"/>
    <property type="gene ID" value="AMIN011661"/>
</dbReference>
<protein>
    <submittedName>
        <fullName evidence="2">DUF5641 domain-containing protein</fullName>
    </submittedName>
</protein>
<accession>A0A182WMM9</accession>
<keyword evidence="3" id="KW-1185">Reference proteome</keyword>
<dbReference type="VEuPathDB" id="VectorBase:AMIN011661"/>
<dbReference type="AlphaFoldDB" id="A0A182WMM9"/>
<evidence type="ECO:0000313" key="2">
    <source>
        <dbReference type="EnsemblMetazoa" id="AMIN011661-PA"/>
    </source>
</evidence>
<dbReference type="PANTHER" id="PTHR47331:SF4">
    <property type="entry name" value="PEPTIDASE S1 DOMAIN-CONTAINING PROTEIN"/>
    <property type="match status" value="1"/>
</dbReference>
<feature type="domain" description="DUF5641" evidence="1">
    <location>
        <begin position="553"/>
        <end position="646"/>
    </location>
</feature>
<organism evidence="2 3">
    <name type="scientific">Anopheles minimus</name>
    <dbReference type="NCBI Taxonomy" id="112268"/>
    <lineage>
        <taxon>Eukaryota</taxon>
        <taxon>Metazoa</taxon>
        <taxon>Ecdysozoa</taxon>
        <taxon>Arthropoda</taxon>
        <taxon>Hexapoda</taxon>
        <taxon>Insecta</taxon>
        <taxon>Pterygota</taxon>
        <taxon>Neoptera</taxon>
        <taxon>Endopterygota</taxon>
        <taxon>Diptera</taxon>
        <taxon>Nematocera</taxon>
        <taxon>Culicoidea</taxon>
        <taxon>Culicidae</taxon>
        <taxon>Anophelinae</taxon>
        <taxon>Anopheles</taxon>
    </lineage>
</organism>
<sequence length="661" mass="75336">MNRGMPLRKWASNDPTAIQEVPKEHLDTTVQIGDRQAIKMLGLAWCPTEDTFQIIIDNDFHLPVSSLTKRCLVARIAKLYDPVGILQPVIVTAKILMQDLWRENLTWDESVPQYALSKWNEFTAQLPNLHRLHIPRMALPSEAETILHGFCDASKRAYGCAIYLRYLDEDGGIQSRLVCSKSRVAPLKELTLPRLELQAALLLAELYVRIKDVFGTRIRQTKWWTDSQVALTWIRSDNSKWDVFVKNRVAKIQIATNSCDWHYVPTKLNPADIVSRGLAASKLVRKENMKLWLNGPDFIVTGSCPQPIDGDVAILEEVETLPRLLTATVGPDCEDLIAQYKYHNSFIKTRRHFAWINRAIHNLRIKVMKQRATTSYVERRTGPLLLDELEGGLQLLLRVMQATSFPNEVQEMHKSGRITSKGPLQHLNPVVRDNLIYVQGRLANAEMTDDAKLPILVPKSHPFSRTIIRYLHEYNYHAGTDLVMAEFRSKFWMRDLRGHRGDIAMYCMCTSQTQAIRATNGTATCCPTHFLIARASFSIPATIQDDDTDGVKTRWKRVQKLAQQFWTRWRTDYLSQLRCHAKWTKRSPNAQVGQIVLVGDDNLQVGRWPFGIITKTHVGPDGIVRGADVRTSSGTYKRNVRLLAPLPIDATEEEDNDAAMD</sequence>
<dbReference type="Proteomes" id="UP000075920">
    <property type="component" value="Unassembled WGS sequence"/>
</dbReference>
<dbReference type="STRING" id="112268.A0A182WMM9"/>
<reference evidence="2" key="2">
    <citation type="submission" date="2020-05" db="UniProtKB">
        <authorList>
            <consortium name="EnsemblMetazoa"/>
        </authorList>
    </citation>
    <scope>IDENTIFICATION</scope>
    <source>
        <strain evidence="2">MINIMUS1</strain>
    </source>
</reference>
<dbReference type="Pfam" id="PF18701">
    <property type="entry name" value="DUF5641"/>
    <property type="match status" value="1"/>
</dbReference>